<feature type="transmembrane region" description="Helical" evidence="1">
    <location>
        <begin position="80"/>
        <end position="103"/>
    </location>
</feature>
<sequence>IFVICRSRYDHSLNLCESVSRSVQWYSFSTRETLKINWHTFCDRSIRLFHRSDHKKIRNIISMHDYLLRSKGMVRWPKELIYTCINICIHMYIYVYIHIYIYIYGEQLIAEAMRCMMDG</sequence>
<evidence type="ECO:0000313" key="3">
    <source>
        <dbReference type="Proteomes" id="UP000031036"/>
    </source>
</evidence>
<feature type="non-terminal residue" evidence="2">
    <location>
        <position position="1"/>
    </location>
</feature>
<accession>A0A0B2VF13</accession>
<keyword evidence="1" id="KW-0472">Membrane</keyword>
<keyword evidence="1" id="KW-1133">Transmembrane helix</keyword>
<comment type="caution">
    <text evidence="2">The sequence shown here is derived from an EMBL/GenBank/DDBJ whole genome shotgun (WGS) entry which is preliminary data.</text>
</comment>
<gene>
    <name evidence="2" type="ORF">Tcan_01763</name>
</gene>
<evidence type="ECO:0000256" key="1">
    <source>
        <dbReference type="SAM" id="Phobius"/>
    </source>
</evidence>
<evidence type="ECO:0000313" key="2">
    <source>
        <dbReference type="EMBL" id="KHN80049.1"/>
    </source>
</evidence>
<keyword evidence="1" id="KW-0812">Transmembrane</keyword>
<keyword evidence="3" id="KW-1185">Reference proteome</keyword>
<name>A0A0B2VF13_TOXCA</name>
<proteinExistence type="predicted"/>
<protein>
    <submittedName>
        <fullName evidence="2">Uncharacterized protein</fullName>
    </submittedName>
</protein>
<dbReference type="EMBL" id="JPKZ01001794">
    <property type="protein sequence ID" value="KHN80049.1"/>
    <property type="molecule type" value="Genomic_DNA"/>
</dbReference>
<dbReference type="AlphaFoldDB" id="A0A0B2VF13"/>
<organism evidence="2 3">
    <name type="scientific">Toxocara canis</name>
    <name type="common">Canine roundworm</name>
    <dbReference type="NCBI Taxonomy" id="6265"/>
    <lineage>
        <taxon>Eukaryota</taxon>
        <taxon>Metazoa</taxon>
        <taxon>Ecdysozoa</taxon>
        <taxon>Nematoda</taxon>
        <taxon>Chromadorea</taxon>
        <taxon>Rhabditida</taxon>
        <taxon>Spirurina</taxon>
        <taxon>Ascaridomorpha</taxon>
        <taxon>Ascaridoidea</taxon>
        <taxon>Toxocaridae</taxon>
        <taxon>Toxocara</taxon>
    </lineage>
</organism>
<reference evidence="2 3" key="1">
    <citation type="submission" date="2014-11" db="EMBL/GenBank/DDBJ databases">
        <title>Genetic blueprint of the zoonotic pathogen Toxocara canis.</title>
        <authorList>
            <person name="Zhu X.-Q."/>
            <person name="Korhonen P.K."/>
            <person name="Cai H."/>
            <person name="Young N.D."/>
            <person name="Nejsum P."/>
            <person name="von Samson-Himmelstjerna G."/>
            <person name="Boag P.R."/>
            <person name="Tan P."/>
            <person name="Li Q."/>
            <person name="Min J."/>
            <person name="Yang Y."/>
            <person name="Wang X."/>
            <person name="Fang X."/>
            <person name="Hall R.S."/>
            <person name="Hofmann A."/>
            <person name="Sternberg P.W."/>
            <person name="Jex A.R."/>
            <person name="Gasser R.B."/>
        </authorList>
    </citation>
    <scope>NUCLEOTIDE SEQUENCE [LARGE SCALE GENOMIC DNA]</scope>
    <source>
        <strain evidence="2">PN_DK_2014</strain>
    </source>
</reference>
<dbReference type="Proteomes" id="UP000031036">
    <property type="component" value="Unassembled WGS sequence"/>
</dbReference>